<organism evidence="2 4">
    <name type="scientific">Adineta steineri</name>
    <dbReference type="NCBI Taxonomy" id="433720"/>
    <lineage>
        <taxon>Eukaryota</taxon>
        <taxon>Metazoa</taxon>
        <taxon>Spiralia</taxon>
        <taxon>Gnathifera</taxon>
        <taxon>Rotifera</taxon>
        <taxon>Eurotatoria</taxon>
        <taxon>Bdelloidea</taxon>
        <taxon>Adinetida</taxon>
        <taxon>Adinetidae</taxon>
        <taxon>Adineta</taxon>
    </lineage>
</organism>
<feature type="signal peptide" evidence="1">
    <location>
        <begin position="1"/>
        <end position="27"/>
    </location>
</feature>
<gene>
    <name evidence="2" type="ORF">IZO911_LOCUS17871</name>
    <name evidence="3" type="ORF">KXQ929_LOCUS32970</name>
</gene>
<feature type="chain" id="PRO_5036410182" evidence="1">
    <location>
        <begin position="28"/>
        <end position="79"/>
    </location>
</feature>
<reference evidence="2" key="1">
    <citation type="submission" date="2021-02" db="EMBL/GenBank/DDBJ databases">
        <authorList>
            <person name="Nowell W R."/>
        </authorList>
    </citation>
    <scope>NUCLEOTIDE SEQUENCE</scope>
</reference>
<name>A0A814H5X8_9BILA</name>
<dbReference type="Proteomes" id="UP000663860">
    <property type="component" value="Unassembled WGS sequence"/>
</dbReference>
<sequence>MRRYQFYIIATIFILSLILSFQHQANGNPIDDVNTVSSSTTVSTTTSNGDQLSPSTAPYYFRMRPFMMFPFRAPVPNLH</sequence>
<keyword evidence="1" id="KW-0732">Signal</keyword>
<evidence type="ECO:0000313" key="3">
    <source>
        <dbReference type="EMBL" id="CAF4074741.1"/>
    </source>
</evidence>
<evidence type="ECO:0000313" key="2">
    <source>
        <dbReference type="EMBL" id="CAF1005312.1"/>
    </source>
</evidence>
<dbReference type="Proteomes" id="UP000663868">
    <property type="component" value="Unassembled WGS sequence"/>
</dbReference>
<evidence type="ECO:0000256" key="1">
    <source>
        <dbReference type="SAM" id="SignalP"/>
    </source>
</evidence>
<dbReference type="AlphaFoldDB" id="A0A814H5X8"/>
<accession>A0A814H5X8</accession>
<protein>
    <submittedName>
        <fullName evidence="2">Uncharacterized protein</fullName>
    </submittedName>
</protein>
<proteinExistence type="predicted"/>
<comment type="caution">
    <text evidence="2">The sequence shown here is derived from an EMBL/GenBank/DDBJ whole genome shotgun (WGS) entry which is preliminary data.</text>
</comment>
<dbReference type="EMBL" id="CAJOBB010004116">
    <property type="protein sequence ID" value="CAF4074741.1"/>
    <property type="molecule type" value="Genomic_DNA"/>
</dbReference>
<dbReference type="EMBL" id="CAJNOE010000169">
    <property type="protein sequence ID" value="CAF1005312.1"/>
    <property type="molecule type" value="Genomic_DNA"/>
</dbReference>
<evidence type="ECO:0000313" key="4">
    <source>
        <dbReference type="Proteomes" id="UP000663860"/>
    </source>
</evidence>